<sequence>MKPVALISMPTMSTRFPSFQLALLTPILEAAGFDVRPMSLFLRFAQRLGPRLNEALADVYPCMVGEWIWSTAAFGPGGGSEEYFRVYESNLRAICDRAGCTLADLRRVRDVDTVEFLDRVVEEVDWSSFGVVGLSVTFQQMVASLALAKALKRRYPELPVILGGAAFEDDIALEVMTRNPEVDVVHCGDADRSLPELVTRLSTGSSLDGLLGVMWRDAGRIVYEGRAPNFADLDHSPVPDFDEYFATRGEGDRREVMLPIETARGCWYGMRNHCVFCGLNRAGMDFRRKDPELVLDMLGRLSRRYGTRYFNAIDNILAPAYMSRLFGRLADAHSDLRLHYEIRPKINRSQLRDLRRGGLVSVQPGIESFSTHVLELMRKNVTGMSNLELLKWTTYYGINNSYNILHGFPGETEQDYRMQAEVIRRIPHLQPPYAMAQARPDRGSPMFEEPSAHSISFLRPSACYRYIYPADYDLRRIAYFFEHGFDRELPVDGPRECRALVHGWKQRWSTARRPSLRYVKSWQSVSIHDDRGTAPRGHRYDDREAAVYELCADARTREELRAAVDVDDAELDRTLAGFMERDLMLCLDDRYLALALPDNPYH</sequence>
<evidence type="ECO:0000256" key="5">
    <source>
        <dbReference type="ARBA" id="ARBA00023014"/>
    </source>
</evidence>
<dbReference type="SUPFAM" id="SSF52242">
    <property type="entry name" value="Cobalamin (vitamin B12)-binding domain"/>
    <property type="match status" value="1"/>
</dbReference>
<dbReference type="PROSITE" id="PS51332">
    <property type="entry name" value="B12_BINDING"/>
    <property type="match status" value="1"/>
</dbReference>
<evidence type="ECO:0000256" key="1">
    <source>
        <dbReference type="ARBA" id="ARBA00001966"/>
    </source>
</evidence>
<proteinExistence type="predicted"/>
<evidence type="ECO:0000256" key="2">
    <source>
        <dbReference type="ARBA" id="ARBA00022691"/>
    </source>
</evidence>
<keyword evidence="5" id="KW-0411">Iron-sulfur</keyword>
<dbReference type="Gene3D" id="3.40.50.280">
    <property type="entry name" value="Cobalamin-binding domain"/>
    <property type="match status" value="1"/>
</dbReference>
<evidence type="ECO:0000313" key="7">
    <source>
        <dbReference type="EMBL" id="MFD2089972.1"/>
    </source>
</evidence>
<dbReference type="SFLD" id="SFLDS00029">
    <property type="entry name" value="Radical_SAM"/>
    <property type="match status" value="1"/>
</dbReference>
<dbReference type="InterPro" id="IPR023404">
    <property type="entry name" value="rSAM_horseshoe"/>
</dbReference>
<keyword evidence="8" id="KW-1185">Reference proteome</keyword>
<accession>A0ABW4X3L6</accession>
<dbReference type="SMART" id="SM00729">
    <property type="entry name" value="Elp3"/>
    <property type="match status" value="1"/>
</dbReference>
<dbReference type="SFLD" id="SFLDG01082">
    <property type="entry name" value="B12-binding_domain_containing"/>
    <property type="match status" value="1"/>
</dbReference>
<keyword evidence="4" id="KW-0408">Iron</keyword>
<dbReference type="InterPro" id="IPR023984">
    <property type="entry name" value="rSAM_ocin_1"/>
</dbReference>
<protein>
    <submittedName>
        <fullName evidence="7">RiPP maturation radical SAM C-methyltransferase</fullName>
    </submittedName>
</protein>
<dbReference type="Pfam" id="PF04055">
    <property type="entry name" value="Radical_SAM"/>
    <property type="match status" value="1"/>
</dbReference>
<name>A0ABW4X3L6_9ACTN</name>
<evidence type="ECO:0000259" key="6">
    <source>
        <dbReference type="PROSITE" id="PS51332"/>
    </source>
</evidence>
<feature type="domain" description="B12-binding" evidence="6">
    <location>
        <begin position="74"/>
        <end position="208"/>
    </location>
</feature>
<dbReference type="Gene3D" id="3.80.30.20">
    <property type="entry name" value="tm_1862 like domain"/>
    <property type="match status" value="1"/>
</dbReference>
<dbReference type="InterPro" id="IPR051198">
    <property type="entry name" value="BchE-like"/>
</dbReference>
<dbReference type="Proteomes" id="UP001597402">
    <property type="component" value="Unassembled WGS sequence"/>
</dbReference>
<keyword evidence="3" id="KW-0479">Metal-binding</keyword>
<dbReference type="PANTHER" id="PTHR43409">
    <property type="entry name" value="ANAEROBIC MAGNESIUM-PROTOPORPHYRIN IX MONOMETHYL ESTER CYCLASE-RELATED"/>
    <property type="match status" value="1"/>
</dbReference>
<reference evidence="8" key="1">
    <citation type="journal article" date="2019" name="Int. J. Syst. Evol. Microbiol.">
        <title>The Global Catalogue of Microorganisms (GCM) 10K type strain sequencing project: providing services to taxonomists for standard genome sequencing and annotation.</title>
        <authorList>
            <consortium name="The Broad Institute Genomics Platform"/>
            <consortium name="The Broad Institute Genome Sequencing Center for Infectious Disease"/>
            <person name="Wu L."/>
            <person name="Ma J."/>
        </authorList>
    </citation>
    <scope>NUCLEOTIDE SEQUENCE [LARGE SCALE GENOMIC DNA]</scope>
    <source>
        <strain evidence="8">JCM 3338</strain>
    </source>
</reference>
<evidence type="ECO:0000313" key="8">
    <source>
        <dbReference type="Proteomes" id="UP001597402"/>
    </source>
</evidence>
<dbReference type="InterPro" id="IPR006158">
    <property type="entry name" value="Cobalamin-bd"/>
</dbReference>
<dbReference type="NCBIfam" id="TIGR03975">
    <property type="entry name" value="rSAM_ocin_1"/>
    <property type="match status" value="1"/>
</dbReference>
<dbReference type="SUPFAM" id="SSF102114">
    <property type="entry name" value="Radical SAM enzymes"/>
    <property type="match status" value="1"/>
</dbReference>
<dbReference type="SFLD" id="SFLDF00324">
    <property type="entry name" value="bacteriocin_maturation"/>
    <property type="match status" value="1"/>
</dbReference>
<keyword evidence="2" id="KW-0949">S-adenosyl-L-methionine</keyword>
<comment type="caution">
    <text evidence="7">The sequence shown here is derived from an EMBL/GenBank/DDBJ whole genome shotgun (WGS) entry which is preliminary data.</text>
</comment>
<dbReference type="InterPro" id="IPR007197">
    <property type="entry name" value="rSAM"/>
</dbReference>
<dbReference type="RefSeq" id="WP_376870268.1">
    <property type="nucleotide sequence ID" value="NZ_JBHUHP010000001.1"/>
</dbReference>
<evidence type="ECO:0000256" key="4">
    <source>
        <dbReference type="ARBA" id="ARBA00023004"/>
    </source>
</evidence>
<gene>
    <name evidence="7" type="ORF">ACFSHS_00115</name>
</gene>
<comment type="cofactor">
    <cofactor evidence="1">
        <name>[4Fe-4S] cluster</name>
        <dbReference type="ChEBI" id="CHEBI:49883"/>
    </cofactor>
</comment>
<dbReference type="InterPro" id="IPR058240">
    <property type="entry name" value="rSAM_sf"/>
</dbReference>
<evidence type="ECO:0000256" key="3">
    <source>
        <dbReference type="ARBA" id="ARBA00022723"/>
    </source>
</evidence>
<dbReference type="EMBL" id="JBHUHP010000001">
    <property type="protein sequence ID" value="MFD2089972.1"/>
    <property type="molecule type" value="Genomic_DNA"/>
</dbReference>
<dbReference type="InterPro" id="IPR036724">
    <property type="entry name" value="Cobalamin-bd_sf"/>
</dbReference>
<organism evidence="7 8">
    <name type="scientific">Blastococcus deserti</name>
    <dbReference type="NCBI Taxonomy" id="2259033"/>
    <lineage>
        <taxon>Bacteria</taxon>
        <taxon>Bacillati</taxon>
        <taxon>Actinomycetota</taxon>
        <taxon>Actinomycetes</taxon>
        <taxon>Geodermatophilales</taxon>
        <taxon>Geodermatophilaceae</taxon>
        <taxon>Blastococcus</taxon>
    </lineage>
</organism>
<dbReference type="InterPro" id="IPR006638">
    <property type="entry name" value="Elp3/MiaA/NifB-like_rSAM"/>
</dbReference>